<feature type="domain" description="F-box" evidence="1">
    <location>
        <begin position="1"/>
        <end position="48"/>
    </location>
</feature>
<dbReference type="Proteomes" id="UP001632038">
    <property type="component" value="Unassembled WGS sequence"/>
</dbReference>
<dbReference type="AlphaFoldDB" id="A0ABD3D4T5"/>
<accession>A0ABD3D4T5</accession>
<name>A0ABD3D4T5_9LAMI</name>
<dbReference type="PANTHER" id="PTHR31672">
    <property type="entry name" value="BNACNNG10540D PROTEIN"/>
    <property type="match status" value="1"/>
</dbReference>
<dbReference type="SUPFAM" id="SSF81383">
    <property type="entry name" value="F-box domain"/>
    <property type="match status" value="1"/>
</dbReference>
<evidence type="ECO:0000313" key="3">
    <source>
        <dbReference type="Proteomes" id="UP001632038"/>
    </source>
</evidence>
<dbReference type="InterPro" id="IPR036047">
    <property type="entry name" value="F-box-like_dom_sf"/>
</dbReference>
<comment type="caution">
    <text evidence="2">The sequence shown here is derived from an EMBL/GenBank/DDBJ whole genome shotgun (WGS) entry which is preliminary data.</text>
</comment>
<dbReference type="PROSITE" id="PS50181">
    <property type="entry name" value="FBOX"/>
    <property type="match status" value="1"/>
</dbReference>
<dbReference type="Pfam" id="PF08268">
    <property type="entry name" value="FBA_3"/>
    <property type="match status" value="1"/>
</dbReference>
<dbReference type="InterPro" id="IPR050796">
    <property type="entry name" value="SCF_F-box_component"/>
</dbReference>
<dbReference type="EMBL" id="JAVIJP010000026">
    <property type="protein sequence ID" value="KAL3637303.1"/>
    <property type="molecule type" value="Genomic_DNA"/>
</dbReference>
<evidence type="ECO:0000313" key="2">
    <source>
        <dbReference type="EMBL" id="KAL3637303.1"/>
    </source>
</evidence>
<protein>
    <recommendedName>
        <fullName evidence="1">F-box domain-containing protein</fullName>
    </recommendedName>
</protein>
<dbReference type="InterPro" id="IPR001810">
    <property type="entry name" value="F-box_dom"/>
</dbReference>
<evidence type="ECO:0000259" key="1">
    <source>
        <dbReference type="PROSITE" id="PS50181"/>
    </source>
</evidence>
<reference evidence="3" key="1">
    <citation type="journal article" date="2024" name="IScience">
        <title>Strigolactones Initiate the Formation of Haustorium-like Structures in Castilleja.</title>
        <authorList>
            <person name="Buerger M."/>
            <person name="Peterson D."/>
            <person name="Chory J."/>
        </authorList>
    </citation>
    <scope>NUCLEOTIDE SEQUENCE [LARGE SCALE GENOMIC DNA]</scope>
</reference>
<organism evidence="2 3">
    <name type="scientific">Castilleja foliolosa</name>
    <dbReference type="NCBI Taxonomy" id="1961234"/>
    <lineage>
        <taxon>Eukaryota</taxon>
        <taxon>Viridiplantae</taxon>
        <taxon>Streptophyta</taxon>
        <taxon>Embryophyta</taxon>
        <taxon>Tracheophyta</taxon>
        <taxon>Spermatophyta</taxon>
        <taxon>Magnoliopsida</taxon>
        <taxon>eudicotyledons</taxon>
        <taxon>Gunneridae</taxon>
        <taxon>Pentapetalae</taxon>
        <taxon>asterids</taxon>
        <taxon>lamiids</taxon>
        <taxon>Lamiales</taxon>
        <taxon>Orobanchaceae</taxon>
        <taxon>Pedicularideae</taxon>
        <taxon>Castillejinae</taxon>
        <taxon>Castilleja</taxon>
    </lineage>
</organism>
<gene>
    <name evidence="2" type="ORF">CASFOL_019602</name>
</gene>
<dbReference type="NCBIfam" id="TIGR01640">
    <property type="entry name" value="F_box_assoc_1"/>
    <property type="match status" value="1"/>
</dbReference>
<proteinExistence type="predicted"/>
<dbReference type="InterPro" id="IPR017451">
    <property type="entry name" value="F-box-assoc_interact_dom"/>
</dbReference>
<dbReference type="PANTHER" id="PTHR31672:SF11">
    <property type="entry name" value="F-BOX PROTEIN CPR1-LIKE ISOFORM X2"/>
    <property type="match status" value="1"/>
</dbReference>
<keyword evidence="3" id="KW-1185">Reference proteome</keyword>
<sequence>MSNQSSLPDDMFFEILVHLSAKDIYDATRLVCCKWYNMIHTNNFIQTHLQHAPFGLLFHSCHMDSRYMTLRQGRVEISKLTRFKFSRESWSSCNGLILEFHFPTTFYVVNPITNQVFVLPPFIHSLSTGRFFVMAYVAASMEYKVVAAFGPNIRTGDTFLHCHILTVGVDNSWRTIRTQQMTLADIQTIKLSRPVMTQGFIHWIGDGDIFTLNVETETINRIRRPKPFDRRPISISRSSSLCYGNIVTYLSTGGRLLSCLVPCGEFLWEVWENNPDSREWKKLFDIDLEHDEWTLERPRRNEFREYGYLVPIGWVKYLELLAFRPSRNANFVFFYSCVGFGIFGKFDLHNPLCRYNVFLHQNSLVWLDGS</sequence>
<dbReference type="Gene3D" id="1.20.1280.50">
    <property type="match status" value="1"/>
</dbReference>
<dbReference type="InterPro" id="IPR013187">
    <property type="entry name" value="F-box-assoc_dom_typ3"/>
</dbReference>
<dbReference type="Pfam" id="PF00646">
    <property type="entry name" value="F-box"/>
    <property type="match status" value="1"/>
</dbReference>